<feature type="transmembrane region" description="Helical" evidence="5">
    <location>
        <begin position="107"/>
        <end position="124"/>
    </location>
</feature>
<keyword evidence="2 5" id="KW-0812">Transmembrane</keyword>
<evidence type="ECO:0008006" key="7">
    <source>
        <dbReference type="Google" id="ProtNLM"/>
    </source>
</evidence>
<organism evidence="6">
    <name type="scientific">viral metagenome</name>
    <dbReference type="NCBI Taxonomy" id="1070528"/>
    <lineage>
        <taxon>unclassified sequences</taxon>
        <taxon>metagenomes</taxon>
        <taxon>organismal metagenomes</taxon>
    </lineage>
</organism>
<protein>
    <recommendedName>
        <fullName evidence="7">Membrane transporter protein</fullName>
    </recommendedName>
</protein>
<proteinExistence type="predicted"/>
<name>A0A6C0E206_9ZZZZ</name>
<dbReference type="GO" id="GO:0016020">
    <property type="term" value="C:membrane"/>
    <property type="evidence" value="ECO:0007669"/>
    <property type="project" value="UniProtKB-SubCell"/>
</dbReference>
<reference evidence="6" key="1">
    <citation type="journal article" date="2020" name="Nature">
        <title>Giant virus diversity and host interactions through global metagenomics.</title>
        <authorList>
            <person name="Schulz F."/>
            <person name="Roux S."/>
            <person name="Paez-Espino D."/>
            <person name="Jungbluth S."/>
            <person name="Walsh D.A."/>
            <person name="Denef V.J."/>
            <person name="McMahon K.D."/>
            <person name="Konstantinidis K.T."/>
            <person name="Eloe-Fadrosh E.A."/>
            <person name="Kyrpides N.C."/>
            <person name="Woyke T."/>
        </authorList>
    </citation>
    <scope>NUCLEOTIDE SEQUENCE</scope>
    <source>
        <strain evidence="6">GVMAG-M-3300023179-114</strain>
    </source>
</reference>
<dbReference type="EMBL" id="MN739720">
    <property type="protein sequence ID" value="QHT22762.1"/>
    <property type="molecule type" value="Genomic_DNA"/>
</dbReference>
<sequence length="146" mass="15801">MINSSILLTVLLGIFAGLIGGSLGQSGAETMLPGLLILGIVPNFKVAAGTVLLTILPPLSLLAIYQYYKRNELQIPTALILMVSYFFAAYFGAYFTKFVTSSTLETVSGIYFICIGLFFLWNSVTGTFGENGINHVHSSGFKLLFK</sequence>
<dbReference type="PANTHER" id="PTHR43701">
    <property type="entry name" value="MEMBRANE TRANSPORTER PROTEIN MJ0441-RELATED"/>
    <property type="match status" value="1"/>
</dbReference>
<keyword evidence="3 5" id="KW-1133">Transmembrane helix</keyword>
<feature type="transmembrane region" description="Helical" evidence="5">
    <location>
        <begin position="75"/>
        <end position="95"/>
    </location>
</feature>
<keyword evidence="4 5" id="KW-0472">Membrane</keyword>
<dbReference type="AlphaFoldDB" id="A0A6C0E206"/>
<dbReference type="InterPro" id="IPR051598">
    <property type="entry name" value="TSUP/Inactive_protease-like"/>
</dbReference>
<dbReference type="Pfam" id="PF01925">
    <property type="entry name" value="TauE"/>
    <property type="match status" value="1"/>
</dbReference>
<evidence type="ECO:0000256" key="2">
    <source>
        <dbReference type="ARBA" id="ARBA00022692"/>
    </source>
</evidence>
<evidence type="ECO:0000256" key="5">
    <source>
        <dbReference type="SAM" id="Phobius"/>
    </source>
</evidence>
<dbReference type="PANTHER" id="PTHR43701:SF2">
    <property type="entry name" value="MEMBRANE TRANSPORTER PROTEIN YJNA-RELATED"/>
    <property type="match status" value="1"/>
</dbReference>
<accession>A0A6C0E206</accession>
<evidence type="ECO:0000256" key="4">
    <source>
        <dbReference type="ARBA" id="ARBA00023136"/>
    </source>
</evidence>
<evidence type="ECO:0000313" key="6">
    <source>
        <dbReference type="EMBL" id="QHT22762.1"/>
    </source>
</evidence>
<dbReference type="InterPro" id="IPR002781">
    <property type="entry name" value="TM_pro_TauE-like"/>
</dbReference>
<evidence type="ECO:0000256" key="1">
    <source>
        <dbReference type="ARBA" id="ARBA00004141"/>
    </source>
</evidence>
<comment type="subcellular location">
    <subcellularLocation>
        <location evidence="1">Membrane</location>
        <topology evidence="1">Multi-pass membrane protein</topology>
    </subcellularLocation>
</comment>
<evidence type="ECO:0000256" key="3">
    <source>
        <dbReference type="ARBA" id="ARBA00022989"/>
    </source>
</evidence>